<keyword evidence="2" id="KW-1185">Reference proteome</keyword>
<dbReference type="STRING" id="1429043.X474_15095"/>
<dbReference type="InParanoid" id="A0A0D2HRV5"/>
<accession>A0A0D2HRV5</accession>
<proteinExistence type="predicted"/>
<comment type="caution">
    <text evidence="1">The sequence shown here is derived from an EMBL/GenBank/DDBJ whole genome shotgun (WGS) entry which is preliminary data.</text>
</comment>
<reference evidence="1 2" key="1">
    <citation type="submission" date="2013-11" db="EMBL/GenBank/DDBJ databases">
        <title>Metagenomic analysis of a methanogenic consortium involved in long chain n-alkane degradation.</title>
        <authorList>
            <person name="Davidova I.A."/>
            <person name="Callaghan A.V."/>
            <person name="Wawrik B."/>
            <person name="Pruitt S."/>
            <person name="Marks C."/>
            <person name="Duncan K.E."/>
            <person name="Suflita J.M."/>
        </authorList>
    </citation>
    <scope>NUCLEOTIDE SEQUENCE [LARGE SCALE GENOMIC DNA]</scope>
    <source>
        <strain evidence="1 2">SPR</strain>
    </source>
</reference>
<name>A0A0D2HRV5_9BACT</name>
<sequence>MAKFINSPDVARFSGLYSFISPETYQELGVDPDDLPLGAFPARDHPPFLPNRFGGNAYGLGFFEQSLLPAKEIQLLEKVDFSCPEQVVQHWRELNYTFKRLGLLIRFTRFGNPYYLIPRQYVAHYLVELQARADEIVNFLRGVLARHLTESLKVGILAEDSHLLLPELQNRVPHMSYRVISSLRQLFNKNNKFDALVLVGDPRDFVLSKKMGAGPLDQKVRDSYGYFAFTRFYELLTNAGELLILCDRPLIDSQETMEVRFLNELDYKRFLIYSHVYKTKRRYLSSPTLADSINRFDFNAFLSGPRLYNETVEGLLEGRALEQVTPAELDALPYQNLELAKGAEHTVMTAWARWLEPFFSTEILDTVLPRLQKEEWSKRYEVDSRFSATHLVFKGRVKKAQVTLDQVQADLTPRRLAGCDPKLLANYKDSFAYVLKVLKILKKVREGRFRDLPGLELSRLRKPFETFHRIQEVLDVIMLMEKSRLLARFEDRLNPEDIMGHRTPVLENLEKLGMMGLEPGVLHQLYLIVLGHSTMTRVTFGKLPETTLRQLTRLEFYRSLEEAVDMLRLFRLMSVAEASAAGSRSLTKQQARELFSLYDDAISVVSDPELDWDEIMAQRDQEMGGVQAKAMRKMLKLFDRFEFLDNWRSLTSTGPRQKEAMADYDPKKLSRIYDVVALDQQMQRFLGRFYEGDSTARPYFYRALLSCEMHGTGRLLPVLGPSAGFTLLWICVHLSERKLLNFNNLLDGQGAGPKEERLAKLRNSLDELTPEMLSPDWLTRLLRTLKEKGEAYIYGSGLYLVVEPSTDALSPKFIDAQEELNRLERDAKEVVKKNLFQVPWFMLKAMDNRFDELGRFLGALGRSSPLSRIGRSGLPEMARHLASFSWQIEQYILEQLLSLPVFAANLKRLLEFCPHIMQRLLPTARAEVEMAAKQARADKLGALYEHSLEGFQDMLLSHEAARSEFGPNAAGIVGVTPRQFEQLSATLTQVLEKKPETGLLLMLAILLKPTQQRASAGEIAAASPLTRGMVLSGLIRQDLQFLLAQGRLYMQIMNGEACLSGLAGVLKRKDPLLTEALFIFSVIDIAAGQEGMLTEDRLAFLQALQDQVRLLALKGTDARKAHQENIKEEGRKLLAVYRYLGLVEKHIPAASLRHLLETTRIPLEEERKWSAKGRLQAGMDRLLRLRGLFFINSLDLVLLKKELPIAFIYMMKGLRSMGETHFERDLYEGLRLHKGLTQLEPSLQEFLLHSLANVERPLRLAGFSSVAERLTYTNQVRLLFLGLVAAFRLNLEPQGPRTVSFVPLSRVIDQKFELINEAVTELNPADLMENKKSLQSLFSISEGLGLHWDSTSATLSVYVEDPVSLDRKMAALARTTTAEELKEVYHNELKELKLVSHSTMDYQERLESAYYEHLNRLGAEMLERVRNLMAAEEDLLTLEKLFEQAWQEGMTLPLSQDRQQSLRDLFEMNVERLRARLLEKVNRRLIATNTFAGLDALWEEAKKNLKARRQLLSKEFDLLVAELFDKRAREIRGKVRPNL</sequence>
<dbReference type="RefSeq" id="WP_044349631.1">
    <property type="nucleotide sequence ID" value="NZ_AZAC01000017.1"/>
</dbReference>
<gene>
    <name evidence="1" type="ORF">X474_15095</name>
</gene>
<dbReference type="EMBL" id="AZAC01000017">
    <property type="protein sequence ID" value="KIX13298.1"/>
    <property type="molecule type" value="Genomic_DNA"/>
</dbReference>
<protein>
    <submittedName>
        <fullName evidence="1">Uncharacterized protein</fullName>
    </submittedName>
</protein>
<evidence type="ECO:0000313" key="1">
    <source>
        <dbReference type="EMBL" id="KIX13298.1"/>
    </source>
</evidence>
<dbReference type="Proteomes" id="UP000032233">
    <property type="component" value="Unassembled WGS sequence"/>
</dbReference>
<evidence type="ECO:0000313" key="2">
    <source>
        <dbReference type="Proteomes" id="UP000032233"/>
    </source>
</evidence>
<organism evidence="1 2">
    <name type="scientific">Dethiosulfatarculus sandiegensis</name>
    <dbReference type="NCBI Taxonomy" id="1429043"/>
    <lineage>
        <taxon>Bacteria</taxon>
        <taxon>Pseudomonadati</taxon>
        <taxon>Thermodesulfobacteriota</taxon>
        <taxon>Desulfarculia</taxon>
        <taxon>Desulfarculales</taxon>
        <taxon>Desulfarculaceae</taxon>
        <taxon>Dethiosulfatarculus</taxon>
    </lineage>
</organism>
<dbReference type="OrthoDB" id="5475943at2"/>